<gene>
    <name evidence="1" type="ORF">C942_02405</name>
</gene>
<reference evidence="1 2" key="1">
    <citation type="submission" date="2012-12" db="EMBL/GenBank/DDBJ databases">
        <title>Genome Assembly of Photobacterium sp. AK15.</title>
        <authorList>
            <person name="Khatri I."/>
            <person name="Vaidya B."/>
            <person name="Srinivas T.N.R."/>
            <person name="Subramanian S."/>
            <person name="Pinnaka A."/>
        </authorList>
    </citation>
    <scope>NUCLEOTIDE SEQUENCE [LARGE SCALE GENOMIC DNA]</scope>
    <source>
        <strain evidence="1 2">AK15</strain>
    </source>
</reference>
<accession>L8JAY1</accession>
<name>L8JAY1_9GAMM</name>
<keyword evidence="2" id="KW-1185">Reference proteome</keyword>
<sequence length="313" mass="36001">MPVDIEIHHLQVGQYTNNVQILSVEQPSNIEPVLCPMCDGTVKRALPVLSLKKQSYQQRIIDLLSTVKENECINRSLKVPICILLPQVYELTEKINLKLFEEILKLIPGLSQAKDCSLFPYGRSAMLLAWEKIERLFLDESHQEILILAVDSDYRLFSQISKEWGSASEDIASESIIIASIKKSEFGLSREWASYELRTSDQAESIAMEFMFRQFKKEKALPIHQFYAPFDEAGVQVNEWMSAYPCLFPSVGKHTEIIMTTPFTGDLGACSGLYNLLHLNECYRQEKYLHNTMQLEISPRLYRAAAFYTWQEK</sequence>
<evidence type="ECO:0000313" key="1">
    <source>
        <dbReference type="EMBL" id="ELR64592.1"/>
    </source>
</evidence>
<dbReference type="AlphaFoldDB" id="L8JAY1"/>
<organism evidence="1 2">
    <name type="scientific">Photobacterium marinum</name>
    <dbReference type="NCBI Taxonomy" id="1056511"/>
    <lineage>
        <taxon>Bacteria</taxon>
        <taxon>Pseudomonadati</taxon>
        <taxon>Pseudomonadota</taxon>
        <taxon>Gammaproteobacteria</taxon>
        <taxon>Vibrionales</taxon>
        <taxon>Vibrionaceae</taxon>
        <taxon>Photobacterium</taxon>
    </lineage>
</organism>
<proteinExistence type="predicted"/>
<protein>
    <submittedName>
        <fullName evidence="1">Uncharacterized protein</fullName>
    </submittedName>
</protein>
<dbReference type="PATRIC" id="fig|1056511.3.peg.3480"/>
<evidence type="ECO:0000313" key="2">
    <source>
        <dbReference type="Proteomes" id="UP000011134"/>
    </source>
</evidence>
<dbReference type="EMBL" id="AMZO01000025">
    <property type="protein sequence ID" value="ELR64592.1"/>
    <property type="molecule type" value="Genomic_DNA"/>
</dbReference>
<comment type="caution">
    <text evidence="1">The sequence shown here is derived from an EMBL/GenBank/DDBJ whole genome shotgun (WGS) entry which is preliminary data.</text>
</comment>
<dbReference type="Proteomes" id="UP000011134">
    <property type="component" value="Unassembled WGS sequence"/>
</dbReference>